<protein>
    <recommendedName>
        <fullName evidence="8">Aldose 1-epimerase</fullName>
        <ecNumber evidence="8">5.1.3.3</ecNumber>
    </recommendedName>
</protein>
<evidence type="ECO:0000256" key="6">
    <source>
        <dbReference type="ARBA" id="ARBA00023235"/>
    </source>
</evidence>
<comment type="cofactor">
    <cofactor evidence="1">
        <name>Ca(2+)</name>
        <dbReference type="ChEBI" id="CHEBI:29108"/>
    </cofactor>
</comment>
<keyword evidence="5" id="KW-0106">Calcium</keyword>
<dbReference type="InterPro" id="IPR014718">
    <property type="entry name" value="GH-type_carb-bd"/>
</dbReference>
<keyword evidence="7 8" id="KW-0119">Carbohydrate metabolism</keyword>
<evidence type="ECO:0000256" key="2">
    <source>
        <dbReference type="ARBA" id="ARBA00005028"/>
    </source>
</evidence>
<dbReference type="EMBL" id="JAMXLY010000001">
    <property type="protein sequence ID" value="MCO6024268.1"/>
    <property type="molecule type" value="Genomic_DNA"/>
</dbReference>
<dbReference type="Pfam" id="PF01263">
    <property type="entry name" value="Aldose_epim"/>
    <property type="match status" value="1"/>
</dbReference>
<dbReference type="CDD" id="cd09019">
    <property type="entry name" value="galactose_mutarotase_like"/>
    <property type="match status" value="1"/>
</dbReference>
<dbReference type="SUPFAM" id="SSF74650">
    <property type="entry name" value="Galactose mutarotase-like"/>
    <property type="match status" value="1"/>
</dbReference>
<evidence type="ECO:0000313" key="9">
    <source>
        <dbReference type="EMBL" id="MCO6024268.1"/>
    </source>
</evidence>
<reference evidence="9 10" key="1">
    <citation type="submission" date="2022-06" db="EMBL/GenBank/DDBJ databases">
        <title>A taxonomic note on the genus Prevotella: Description of four novel genera and emended description of the genera Hallella and Xylanibacter.</title>
        <authorList>
            <person name="Hitch T.C.A."/>
        </authorList>
    </citation>
    <scope>NUCLEOTIDE SEQUENCE [LARGE SCALE GENOMIC DNA]</scope>
    <source>
        <strain evidence="9 10">DSM 100619</strain>
    </source>
</reference>
<dbReference type="EC" id="5.1.3.3" evidence="8"/>
<organism evidence="9 10">
    <name type="scientific">Segatella cerevisiae</name>
    <dbReference type="NCBI Taxonomy" id="2053716"/>
    <lineage>
        <taxon>Bacteria</taxon>
        <taxon>Pseudomonadati</taxon>
        <taxon>Bacteroidota</taxon>
        <taxon>Bacteroidia</taxon>
        <taxon>Bacteroidales</taxon>
        <taxon>Prevotellaceae</taxon>
        <taxon>Segatella</taxon>
    </lineage>
</organism>
<comment type="catalytic activity">
    <reaction evidence="8">
        <text>alpha-D-glucose = beta-D-glucose</text>
        <dbReference type="Rhea" id="RHEA:10264"/>
        <dbReference type="ChEBI" id="CHEBI:15903"/>
        <dbReference type="ChEBI" id="CHEBI:17925"/>
        <dbReference type="EC" id="5.1.3.3"/>
    </reaction>
</comment>
<comment type="subunit">
    <text evidence="4">Monomer.</text>
</comment>
<keyword evidence="6 8" id="KW-0413">Isomerase</keyword>
<dbReference type="InterPro" id="IPR047215">
    <property type="entry name" value="Galactose_mutarotase-like"/>
</dbReference>
<comment type="pathway">
    <text evidence="2 8">Carbohydrate metabolism; hexose metabolism.</text>
</comment>
<dbReference type="InterPro" id="IPR015443">
    <property type="entry name" value="Aldose_1-epimerase"/>
</dbReference>
<dbReference type="PANTHER" id="PTHR10091">
    <property type="entry name" value="ALDOSE-1-EPIMERASE"/>
    <property type="match status" value="1"/>
</dbReference>
<evidence type="ECO:0000256" key="7">
    <source>
        <dbReference type="ARBA" id="ARBA00023277"/>
    </source>
</evidence>
<dbReference type="Proteomes" id="UP001204015">
    <property type="component" value="Unassembled WGS sequence"/>
</dbReference>
<dbReference type="PANTHER" id="PTHR10091:SF0">
    <property type="entry name" value="GALACTOSE MUTAROTASE"/>
    <property type="match status" value="1"/>
</dbReference>
<dbReference type="PIRSF" id="PIRSF005096">
    <property type="entry name" value="GALM"/>
    <property type="match status" value="1"/>
</dbReference>
<evidence type="ECO:0000256" key="4">
    <source>
        <dbReference type="ARBA" id="ARBA00011245"/>
    </source>
</evidence>
<dbReference type="Gene3D" id="2.70.98.10">
    <property type="match status" value="1"/>
</dbReference>
<keyword evidence="10" id="KW-1185">Reference proteome</keyword>
<evidence type="ECO:0000256" key="1">
    <source>
        <dbReference type="ARBA" id="ARBA00001913"/>
    </source>
</evidence>
<gene>
    <name evidence="9" type="ORF">NG821_00135</name>
</gene>
<dbReference type="NCBIfam" id="NF008277">
    <property type="entry name" value="PRK11055.1"/>
    <property type="match status" value="1"/>
</dbReference>
<evidence type="ECO:0000256" key="3">
    <source>
        <dbReference type="ARBA" id="ARBA00006206"/>
    </source>
</evidence>
<dbReference type="InterPro" id="IPR011013">
    <property type="entry name" value="Gal_mutarotase_sf_dom"/>
</dbReference>
<name>A0ABT1BV52_9BACT</name>
<sequence>MMSTTETEKICGLKKENFQTTVQGKKTDLFILQNKQGNEVAFTNYGGALVAIMVPDKNGKLSNVIQGHDNIKDVINSPEPFLSTLIGRYGNRIAKGKFTLQGKEYQLAINNQPNSLHGGPTGFHARVWDVQRINDQAAVLKYKSSYGEEGFRGELNVWVAYTFSDDNELIIKYLAKTNKKTILNLTHHGFYSLAGIANPTPNVENIICQINADYYIPIDNTSIPTGEIRFVKGTPFDFRTPKPIGQDINADNEQLKNGAGYDHCFVLNKKEEGELSFAAKVTEPVSGRTMEVYTTEPGVQFYTDNWADGYAGQNGATFPRRSAISFEAQHFPDTPNHPYFPSVELNPGEEYHQKTIYKFGVETKS</sequence>
<dbReference type="InterPro" id="IPR008183">
    <property type="entry name" value="Aldose_1/G6P_1-epimerase"/>
</dbReference>
<evidence type="ECO:0000256" key="5">
    <source>
        <dbReference type="ARBA" id="ARBA00022837"/>
    </source>
</evidence>
<comment type="caution">
    <text evidence="9">The sequence shown here is derived from an EMBL/GenBank/DDBJ whole genome shotgun (WGS) entry which is preliminary data.</text>
</comment>
<proteinExistence type="inferred from homology"/>
<accession>A0ABT1BV52</accession>
<evidence type="ECO:0000313" key="10">
    <source>
        <dbReference type="Proteomes" id="UP001204015"/>
    </source>
</evidence>
<evidence type="ECO:0000256" key="8">
    <source>
        <dbReference type="PIRNR" id="PIRNR005096"/>
    </source>
</evidence>
<comment type="similarity">
    <text evidence="3 8">Belongs to the aldose epimerase family.</text>
</comment>